<evidence type="ECO:0000259" key="3">
    <source>
        <dbReference type="PROSITE" id="PS50234"/>
    </source>
</evidence>
<sequence>MMKLSLSLVGLVLSGLASPIWIDPPAQAQAPTRVQACDRQPLLLPSHSDVRQLQSLYNQYLEQTLPHQDLGFSPEELAEAIALLARQMAAQSVPRLRAGDQQILSDLQRRYPEPQGDLNLRDRDGDVLFSGGMNRAAPAVKQQVLSPPGGSLPAASPPPAISPAPQSADFRSRDFTANELNSNELSTNELNTEDYAVIDENPFLRPTQAPLSTFSVDVDTASYSNVRRFINQGTLPPRDAVRLEELLNYFSYDYAPAKPGEPFSIHTEVTQAPWNPQHRLVQIGLKGREIQQTPPSNLVFLVDVSGSMRSPHKLPLVKRSLCLLVRQLSAQDRISLVVYAGSAGVVLPPTSGAQKTKILEAINRLEAGGSTAGVAGIQLAYDLAEDHFQPQGNNRVILATDGDFNVGLSSHSDLEQLIERKRNAGVYLTVLGFGTGNYKDSKMELLADRGNGNYAYVDTLLESQKVLVHDLRSTLFTIAQDVKLQVEFNPSQVQAYRLIGYENRQLRAQDFNDDRKDAGEIGSGHTVTALYEIIPPGVETSLDLPQVDDLKYQTPPQPQSGSDDLLQVKLRYKEPGQSTSQLITRSLRDRQQTFAAASGDLKFAAAVALYGMLLRDSPYRGSAQFQDVLQILGDANGGDRFGYRAEFQRLVEQTQNLSLQTLKE</sequence>
<protein>
    <submittedName>
        <fullName evidence="4">VWA domain-containing protein</fullName>
    </submittedName>
</protein>
<dbReference type="PANTHER" id="PTHR10579">
    <property type="entry name" value="CALCIUM-ACTIVATED CHLORIDE CHANNEL REGULATOR"/>
    <property type="match status" value="1"/>
</dbReference>
<dbReference type="EMBL" id="JTHE03000061">
    <property type="protein sequence ID" value="MCM1983449.1"/>
    <property type="molecule type" value="Genomic_DNA"/>
</dbReference>
<feature type="chain" id="PRO_5044890690" evidence="2">
    <location>
        <begin position="29"/>
        <end position="664"/>
    </location>
</feature>
<evidence type="ECO:0000256" key="1">
    <source>
        <dbReference type="SAM" id="MobiDB-lite"/>
    </source>
</evidence>
<gene>
    <name evidence="4" type="ORF">QQ91_0011535</name>
</gene>
<dbReference type="RefSeq" id="WP_236095873.1">
    <property type="nucleotide sequence ID" value="NZ_JTHE03000061.1"/>
</dbReference>
<evidence type="ECO:0000313" key="4">
    <source>
        <dbReference type="EMBL" id="MCM1983449.1"/>
    </source>
</evidence>
<feature type="compositionally biased region" description="Low complexity" evidence="1">
    <location>
        <begin position="145"/>
        <end position="154"/>
    </location>
</feature>
<dbReference type="SMART" id="SM00327">
    <property type="entry name" value="VWA"/>
    <property type="match status" value="1"/>
</dbReference>
<dbReference type="Pfam" id="PF00092">
    <property type="entry name" value="VWA"/>
    <property type="match status" value="1"/>
</dbReference>
<dbReference type="InterPro" id="IPR021908">
    <property type="entry name" value="YfbK_C"/>
</dbReference>
<dbReference type="CDD" id="cd01465">
    <property type="entry name" value="vWA_subgroup"/>
    <property type="match status" value="1"/>
</dbReference>
<dbReference type="PROSITE" id="PS50234">
    <property type="entry name" value="VWFA"/>
    <property type="match status" value="1"/>
</dbReference>
<dbReference type="Pfam" id="PF12034">
    <property type="entry name" value="YfbK_C"/>
    <property type="match status" value="1"/>
</dbReference>
<name>A0ABD4T4N1_9CYAN</name>
<dbReference type="AlphaFoldDB" id="A0ABD4T4N1"/>
<feature type="signal peptide" evidence="2">
    <location>
        <begin position="1"/>
        <end position="28"/>
    </location>
</feature>
<dbReference type="InterPro" id="IPR051266">
    <property type="entry name" value="CLCR"/>
</dbReference>
<feature type="domain" description="VWFA" evidence="3">
    <location>
        <begin position="297"/>
        <end position="475"/>
    </location>
</feature>
<dbReference type="Pfam" id="PF12450">
    <property type="entry name" value="vWF_A"/>
    <property type="match status" value="1"/>
</dbReference>
<dbReference type="Proteomes" id="UP000031561">
    <property type="component" value="Unassembled WGS sequence"/>
</dbReference>
<dbReference type="PANTHER" id="PTHR10579:SF43">
    <property type="entry name" value="ZINC FINGER (C3HC4-TYPE RING FINGER) FAMILY PROTEIN"/>
    <property type="match status" value="1"/>
</dbReference>
<feature type="region of interest" description="Disordered" evidence="1">
    <location>
        <begin position="144"/>
        <end position="168"/>
    </location>
</feature>
<organism evidence="4 5">
    <name type="scientific">Lyngbya confervoides BDU141951</name>
    <dbReference type="NCBI Taxonomy" id="1574623"/>
    <lineage>
        <taxon>Bacteria</taxon>
        <taxon>Bacillati</taxon>
        <taxon>Cyanobacteriota</taxon>
        <taxon>Cyanophyceae</taxon>
        <taxon>Oscillatoriophycideae</taxon>
        <taxon>Oscillatoriales</taxon>
        <taxon>Microcoleaceae</taxon>
        <taxon>Lyngbya</taxon>
    </lineage>
</organism>
<dbReference type="Gene3D" id="3.40.50.410">
    <property type="entry name" value="von Willebrand factor, type A domain"/>
    <property type="match status" value="1"/>
</dbReference>
<keyword evidence="2" id="KW-0732">Signal</keyword>
<comment type="caution">
    <text evidence="4">The sequence shown here is derived from an EMBL/GenBank/DDBJ whole genome shotgun (WGS) entry which is preliminary data.</text>
</comment>
<accession>A0ABD4T4N1</accession>
<dbReference type="InterPro" id="IPR022156">
    <property type="entry name" value="Uncharacterised_YfbK_N"/>
</dbReference>
<dbReference type="SUPFAM" id="SSF53300">
    <property type="entry name" value="vWA-like"/>
    <property type="match status" value="1"/>
</dbReference>
<dbReference type="InterPro" id="IPR036465">
    <property type="entry name" value="vWFA_dom_sf"/>
</dbReference>
<reference evidence="4 5" key="1">
    <citation type="journal article" date="2015" name="Genome Announc.">
        <title>Draft Genome Sequence of Filamentous Marine Cyanobacterium Lyngbya confervoides Strain BDU141951.</title>
        <authorList>
            <person name="Chandrababunaidu M.M."/>
            <person name="Sen D."/>
            <person name="Tripathy S."/>
        </authorList>
    </citation>
    <scope>NUCLEOTIDE SEQUENCE [LARGE SCALE GENOMIC DNA]</scope>
    <source>
        <strain evidence="4 5">BDU141951</strain>
    </source>
</reference>
<evidence type="ECO:0000256" key="2">
    <source>
        <dbReference type="SAM" id="SignalP"/>
    </source>
</evidence>
<proteinExistence type="predicted"/>
<evidence type="ECO:0000313" key="5">
    <source>
        <dbReference type="Proteomes" id="UP000031561"/>
    </source>
</evidence>
<keyword evidence="5" id="KW-1185">Reference proteome</keyword>
<dbReference type="InterPro" id="IPR002035">
    <property type="entry name" value="VWF_A"/>
</dbReference>